<evidence type="ECO:0000313" key="1">
    <source>
        <dbReference type="EMBL" id="WMM95764.1"/>
    </source>
</evidence>
<dbReference type="Proteomes" id="UP001304225">
    <property type="component" value="Segment"/>
</dbReference>
<gene>
    <name evidence="1" type="ORF">CRP403_gp50</name>
</gene>
<dbReference type="EMBL" id="OR420752">
    <property type="protein sequence ID" value="WMM95764.1"/>
    <property type="molecule type" value="Genomic_DNA"/>
</dbReference>
<protein>
    <submittedName>
        <fullName evidence="1">Uncharacterized protein</fullName>
    </submittedName>
</protein>
<reference evidence="1 2" key="1">
    <citation type="submission" date="2023-08" db="EMBL/GenBank/DDBJ databases">
        <authorList>
            <person name="Du S."/>
            <person name="Wu Z."/>
            <person name="Wu Y."/>
            <person name="Yang M."/>
            <person name="Shao J."/>
            <person name="Liu H."/>
            <person name="Zhao Y."/>
            <person name="Zhang Z."/>
        </authorList>
    </citation>
    <scope>NUCLEOTIDE SEQUENCE [LARGE SCALE GENOMIC DNA]</scope>
</reference>
<evidence type="ECO:0000313" key="2">
    <source>
        <dbReference type="Proteomes" id="UP001304225"/>
    </source>
</evidence>
<name>A0AAX3ZWZ0_9CAUD</name>
<proteinExistence type="predicted"/>
<keyword evidence="2" id="KW-1185">Reference proteome</keyword>
<sequence length="64" mass="7364">MKATIQYSTVATVRFDANDEFAKYTADMFGFKLKELRNGRGDLLEYGFTTTPAQAKKFIEWCEV</sequence>
<accession>A0AAX3ZWZ0</accession>
<organism evidence="1 2">
    <name type="scientific">Roseobacter phage CRP-403</name>
    <dbReference type="NCBI Taxonomy" id="3072849"/>
    <lineage>
        <taxon>Viruses</taxon>
        <taxon>Duplodnaviria</taxon>
        <taxon>Heunggongvirae</taxon>
        <taxon>Uroviricota</taxon>
        <taxon>Caudoviricetes</taxon>
        <taxon>Autographivirales</taxon>
        <taxon>Autographivirales incertae sedis</taxon>
        <taxon>Shangxiadianvirus</taxon>
        <taxon>Shangxiadianvirus CRP403</taxon>
    </lineage>
</organism>